<keyword evidence="3" id="KW-1185">Reference proteome</keyword>
<feature type="compositionally biased region" description="Low complexity" evidence="1">
    <location>
        <begin position="101"/>
        <end position="112"/>
    </location>
</feature>
<dbReference type="EMBL" id="CM029049">
    <property type="protein sequence ID" value="KAG2571560.1"/>
    <property type="molecule type" value="Genomic_DNA"/>
</dbReference>
<feature type="compositionally biased region" description="Basic and acidic residues" evidence="1">
    <location>
        <begin position="115"/>
        <end position="125"/>
    </location>
</feature>
<feature type="compositionally biased region" description="Basic residues" evidence="1">
    <location>
        <begin position="81"/>
        <end position="100"/>
    </location>
</feature>
<name>A0A8T0QCA9_PANVG</name>
<accession>A0A8T0QCA9</accession>
<feature type="compositionally biased region" description="Pro residues" evidence="1">
    <location>
        <begin position="68"/>
        <end position="80"/>
    </location>
</feature>
<feature type="region of interest" description="Disordered" evidence="1">
    <location>
        <begin position="49"/>
        <end position="125"/>
    </location>
</feature>
<sequence length="125" mass="13623">MPRGGLMPSPAQEHLQHRSAPNHCRRRLLRGGTCALAHAAQHWTVATPFAARGTAPTPKGAPLRLEPSPDPQRRPPLPRPRPLHRLPRGVRGRSTARRAGAHAAQPPAARGPSARHTDYRGGRKR</sequence>
<evidence type="ECO:0000256" key="1">
    <source>
        <dbReference type="SAM" id="MobiDB-lite"/>
    </source>
</evidence>
<dbReference type="AlphaFoldDB" id="A0A8T0QCA9"/>
<feature type="region of interest" description="Disordered" evidence="1">
    <location>
        <begin position="1"/>
        <end position="22"/>
    </location>
</feature>
<dbReference type="Proteomes" id="UP000823388">
    <property type="component" value="Chromosome 7K"/>
</dbReference>
<evidence type="ECO:0000313" key="2">
    <source>
        <dbReference type="EMBL" id="KAG2571560.1"/>
    </source>
</evidence>
<proteinExistence type="predicted"/>
<organism evidence="2 3">
    <name type="scientific">Panicum virgatum</name>
    <name type="common">Blackwell switchgrass</name>
    <dbReference type="NCBI Taxonomy" id="38727"/>
    <lineage>
        <taxon>Eukaryota</taxon>
        <taxon>Viridiplantae</taxon>
        <taxon>Streptophyta</taxon>
        <taxon>Embryophyta</taxon>
        <taxon>Tracheophyta</taxon>
        <taxon>Spermatophyta</taxon>
        <taxon>Magnoliopsida</taxon>
        <taxon>Liliopsida</taxon>
        <taxon>Poales</taxon>
        <taxon>Poaceae</taxon>
        <taxon>PACMAD clade</taxon>
        <taxon>Panicoideae</taxon>
        <taxon>Panicodae</taxon>
        <taxon>Paniceae</taxon>
        <taxon>Panicinae</taxon>
        <taxon>Panicum</taxon>
        <taxon>Panicum sect. Hiantes</taxon>
    </lineage>
</organism>
<gene>
    <name evidence="2" type="ORF">PVAP13_7KG131855</name>
</gene>
<reference evidence="2" key="1">
    <citation type="submission" date="2020-05" db="EMBL/GenBank/DDBJ databases">
        <title>WGS assembly of Panicum virgatum.</title>
        <authorList>
            <person name="Lovell J.T."/>
            <person name="Jenkins J."/>
            <person name="Shu S."/>
            <person name="Juenger T.E."/>
            <person name="Schmutz J."/>
        </authorList>
    </citation>
    <scope>NUCLEOTIDE SEQUENCE</scope>
    <source>
        <strain evidence="2">AP13</strain>
    </source>
</reference>
<comment type="caution">
    <text evidence="2">The sequence shown here is derived from an EMBL/GenBank/DDBJ whole genome shotgun (WGS) entry which is preliminary data.</text>
</comment>
<evidence type="ECO:0000313" key="3">
    <source>
        <dbReference type="Proteomes" id="UP000823388"/>
    </source>
</evidence>
<protein>
    <submittedName>
        <fullName evidence="2">Uncharacterized protein</fullName>
    </submittedName>
</protein>